<organism evidence="7 8">
    <name type="scientific">Haemaphysalis longicornis</name>
    <name type="common">Bush tick</name>
    <dbReference type="NCBI Taxonomy" id="44386"/>
    <lineage>
        <taxon>Eukaryota</taxon>
        <taxon>Metazoa</taxon>
        <taxon>Ecdysozoa</taxon>
        <taxon>Arthropoda</taxon>
        <taxon>Chelicerata</taxon>
        <taxon>Arachnida</taxon>
        <taxon>Acari</taxon>
        <taxon>Parasitiformes</taxon>
        <taxon>Ixodida</taxon>
        <taxon>Ixodoidea</taxon>
        <taxon>Ixodidae</taxon>
        <taxon>Haemaphysalinae</taxon>
        <taxon>Haemaphysalis</taxon>
    </lineage>
</organism>
<dbReference type="InterPro" id="IPR001680">
    <property type="entry name" value="WD40_rpt"/>
</dbReference>
<evidence type="ECO:0000256" key="1">
    <source>
        <dbReference type="ARBA" id="ARBA00020894"/>
    </source>
</evidence>
<dbReference type="OMA" id="WDFPSKT"/>
<dbReference type="Gene3D" id="2.130.10.10">
    <property type="entry name" value="YVTN repeat-like/Quinoprotein amine dehydrogenase"/>
    <property type="match status" value="3"/>
</dbReference>
<name>A0A9J6G1M0_HAELO</name>
<dbReference type="InterPro" id="IPR013083">
    <property type="entry name" value="Znf_RING/FYVE/PHD"/>
</dbReference>
<feature type="domain" description="U-box" evidence="6">
    <location>
        <begin position="425"/>
        <end position="494"/>
    </location>
</feature>
<dbReference type="SUPFAM" id="SSF50978">
    <property type="entry name" value="WD40 repeat-like"/>
    <property type="match status" value="1"/>
</dbReference>
<dbReference type="OrthoDB" id="10064100at2759"/>
<dbReference type="InterPro" id="IPR003613">
    <property type="entry name" value="Ubox_domain"/>
</dbReference>
<dbReference type="SMART" id="SM00320">
    <property type="entry name" value="WD40"/>
    <property type="match status" value="7"/>
</dbReference>
<feature type="repeat" description="WD" evidence="4">
    <location>
        <begin position="99"/>
        <end position="140"/>
    </location>
</feature>
<dbReference type="InterPro" id="IPR001660">
    <property type="entry name" value="SAM"/>
</dbReference>
<evidence type="ECO:0000259" key="6">
    <source>
        <dbReference type="PROSITE" id="PS51698"/>
    </source>
</evidence>
<dbReference type="InterPro" id="IPR036322">
    <property type="entry name" value="WD40_repeat_dom_sf"/>
</dbReference>
<dbReference type="InterPro" id="IPR019775">
    <property type="entry name" value="WD40_repeat_CS"/>
</dbReference>
<dbReference type="PROSITE" id="PS50105">
    <property type="entry name" value="SAM_DOMAIN"/>
    <property type="match status" value="1"/>
</dbReference>
<dbReference type="PROSITE" id="PS00678">
    <property type="entry name" value="WD_REPEATS_1"/>
    <property type="match status" value="3"/>
</dbReference>
<dbReference type="Gene3D" id="3.30.40.10">
    <property type="entry name" value="Zinc/RING finger domain, C3HC4 (zinc finger)"/>
    <property type="match status" value="1"/>
</dbReference>
<dbReference type="SUPFAM" id="SSF57850">
    <property type="entry name" value="RING/U-box"/>
    <property type="match status" value="1"/>
</dbReference>
<keyword evidence="8" id="KW-1185">Reference proteome</keyword>
<comment type="caution">
    <text evidence="7">The sequence shown here is derived from an EMBL/GenBank/DDBJ whole genome shotgun (WGS) entry which is preliminary data.</text>
</comment>
<dbReference type="InterPro" id="IPR052085">
    <property type="entry name" value="WD-SAM-U-box"/>
</dbReference>
<reference evidence="7 8" key="1">
    <citation type="journal article" date="2020" name="Cell">
        <title>Large-Scale Comparative Analyses of Tick Genomes Elucidate Their Genetic Diversity and Vector Capacities.</title>
        <authorList>
            <consortium name="Tick Genome and Microbiome Consortium (TIGMIC)"/>
            <person name="Jia N."/>
            <person name="Wang J."/>
            <person name="Shi W."/>
            <person name="Du L."/>
            <person name="Sun Y."/>
            <person name="Zhan W."/>
            <person name="Jiang J.F."/>
            <person name="Wang Q."/>
            <person name="Zhang B."/>
            <person name="Ji P."/>
            <person name="Bell-Sakyi L."/>
            <person name="Cui X.M."/>
            <person name="Yuan T.T."/>
            <person name="Jiang B.G."/>
            <person name="Yang W.F."/>
            <person name="Lam T.T."/>
            <person name="Chang Q.C."/>
            <person name="Ding S.J."/>
            <person name="Wang X.J."/>
            <person name="Zhu J.G."/>
            <person name="Ruan X.D."/>
            <person name="Zhao L."/>
            <person name="Wei J.T."/>
            <person name="Ye R.Z."/>
            <person name="Que T.C."/>
            <person name="Du C.H."/>
            <person name="Zhou Y.H."/>
            <person name="Cheng J.X."/>
            <person name="Dai P.F."/>
            <person name="Guo W.B."/>
            <person name="Han X.H."/>
            <person name="Huang E.J."/>
            <person name="Li L.F."/>
            <person name="Wei W."/>
            <person name="Gao Y.C."/>
            <person name="Liu J.Z."/>
            <person name="Shao H.Z."/>
            <person name="Wang X."/>
            <person name="Wang C.C."/>
            <person name="Yang T.C."/>
            <person name="Huo Q.B."/>
            <person name="Li W."/>
            <person name="Chen H.Y."/>
            <person name="Chen S.E."/>
            <person name="Zhou L.G."/>
            <person name="Ni X.B."/>
            <person name="Tian J.H."/>
            <person name="Sheng Y."/>
            <person name="Liu T."/>
            <person name="Pan Y.S."/>
            <person name="Xia L.Y."/>
            <person name="Li J."/>
            <person name="Zhao F."/>
            <person name="Cao W.C."/>
        </authorList>
    </citation>
    <scope>NUCLEOTIDE SEQUENCE [LARGE SCALE GENOMIC DNA]</scope>
    <source>
        <strain evidence="7">HaeL-2018</strain>
    </source>
</reference>
<feature type="domain" description="SAM" evidence="5">
    <location>
        <begin position="366"/>
        <end position="413"/>
    </location>
</feature>
<feature type="repeat" description="WD" evidence="4">
    <location>
        <begin position="145"/>
        <end position="174"/>
    </location>
</feature>
<dbReference type="PROSITE" id="PS50082">
    <property type="entry name" value="WD_REPEATS_2"/>
    <property type="match status" value="6"/>
</dbReference>
<dbReference type="SUPFAM" id="SSF47769">
    <property type="entry name" value="SAM/Pointed domain"/>
    <property type="match status" value="1"/>
</dbReference>
<keyword evidence="3" id="KW-0677">Repeat</keyword>
<dbReference type="Pfam" id="PF00536">
    <property type="entry name" value="SAM_1"/>
    <property type="match status" value="1"/>
</dbReference>
<evidence type="ECO:0000313" key="7">
    <source>
        <dbReference type="EMBL" id="KAH9368947.1"/>
    </source>
</evidence>
<dbReference type="SMART" id="SM00504">
    <property type="entry name" value="Ubox"/>
    <property type="match status" value="1"/>
</dbReference>
<dbReference type="AlphaFoldDB" id="A0A9J6G1M0"/>
<proteinExistence type="predicted"/>
<feature type="repeat" description="WD" evidence="4">
    <location>
        <begin position="288"/>
        <end position="319"/>
    </location>
</feature>
<evidence type="ECO:0000256" key="3">
    <source>
        <dbReference type="ARBA" id="ARBA00022737"/>
    </source>
</evidence>
<feature type="repeat" description="WD" evidence="4">
    <location>
        <begin position="56"/>
        <end position="97"/>
    </location>
</feature>
<dbReference type="InterPro" id="IPR020472">
    <property type="entry name" value="WD40_PAC1"/>
</dbReference>
<evidence type="ECO:0000259" key="5">
    <source>
        <dbReference type="PROSITE" id="PS50105"/>
    </source>
</evidence>
<evidence type="ECO:0000256" key="2">
    <source>
        <dbReference type="ARBA" id="ARBA00022574"/>
    </source>
</evidence>
<dbReference type="PROSITE" id="PS51698">
    <property type="entry name" value="U_BOX"/>
    <property type="match status" value="1"/>
</dbReference>
<dbReference type="VEuPathDB" id="VectorBase:HLOH_049543"/>
<dbReference type="Gene3D" id="1.10.150.50">
    <property type="entry name" value="Transcription Factor, Ets-1"/>
    <property type="match status" value="1"/>
</dbReference>
<dbReference type="EMBL" id="JABSTR010000004">
    <property type="protein sequence ID" value="KAH9368947.1"/>
    <property type="molecule type" value="Genomic_DNA"/>
</dbReference>
<dbReference type="GO" id="GO:0016567">
    <property type="term" value="P:protein ubiquitination"/>
    <property type="evidence" value="ECO:0007669"/>
    <property type="project" value="InterPro"/>
</dbReference>
<protein>
    <recommendedName>
        <fullName evidence="1">WD repeat, SAM and U-box domain-containing protein 1</fullName>
    </recommendedName>
</protein>
<feature type="repeat" description="WD" evidence="4">
    <location>
        <begin position="246"/>
        <end position="287"/>
    </location>
</feature>
<sequence>MANRKWEVQQTLEAHAGDVTACAFSNDTLATCSNDKTVRLWLYAAGTFTESAVSPLLGHTYGVNAVQFSPLGTALASCSTDGSLLLWNVESGEQLGQLQHRSQAALRCCSFSPSGALLATGGDDETLVLWDVATRSPVRSLGGVHAAVVASCSFSPDGALLASVSSAGDLRIWDARYNHAGCLVTRTDAHDLGATGVHFSPQFEATLVHDSLESSYLLASCGNDDLLRVWQVRMAQRLTLWPQWVLEGHNGSVMCCRFSPGGQLLASSGADKTSMVWDVGTGKALQTLCKHSRYVSCCAFSSDGHMLATGSWDHTLAVWAQVDCAPVRATSLLPLLETRPLQVESLNTRHLSSLVFFIYGSQTCSHREVFEANAIDGQELLHLTHEGLSAVLHVDAMGTRARLLREVQGLKHPLWRHLPGPGETSLPNELLCPITQQTMSDPVVAADGYSYERNAIQQWLADGKETSPMTGKPLEHKSLVANRTLQLLIQKYLR</sequence>
<gene>
    <name evidence="7" type="ORF">HPB48_001015</name>
</gene>
<feature type="repeat" description="WD" evidence="4">
    <location>
        <begin position="12"/>
        <end position="41"/>
    </location>
</feature>
<dbReference type="Pfam" id="PF04564">
    <property type="entry name" value="U-box"/>
    <property type="match status" value="1"/>
</dbReference>
<evidence type="ECO:0000313" key="8">
    <source>
        <dbReference type="Proteomes" id="UP000821853"/>
    </source>
</evidence>
<dbReference type="Pfam" id="PF00400">
    <property type="entry name" value="WD40"/>
    <property type="match status" value="6"/>
</dbReference>
<dbReference type="Proteomes" id="UP000821853">
    <property type="component" value="Chromosome 2"/>
</dbReference>
<accession>A0A9J6G1M0</accession>
<dbReference type="PRINTS" id="PR00320">
    <property type="entry name" value="GPROTEINBRPT"/>
</dbReference>
<keyword evidence="2 4" id="KW-0853">WD repeat</keyword>
<dbReference type="PANTHER" id="PTHR46573:SF1">
    <property type="entry name" value="WD REPEAT, SAM AND U-BOX DOMAIN-CONTAINING PROTEIN 1"/>
    <property type="match status" value="1"/>
</dbReference>
<dbReference type="InterPro" id="IPR013761">
    <property type="entry name" value="SAM/pointed_sf"/>
</dbReference>
<dbReference type="CDD" id="cd16655">
    <property type="entry name" value="RING-Ubox_WDSUB1-like"/>
    <property type="match status" value="1"/>
</dbReference>
<dbReference type="PROSITE" id="PS50294">
    <property type="entry name" value="WD_REPEATS_REGION"/>
    <property type="match status" value="6"/>
</dbReference>
<dbReference type="InterPro" id="IPR015943">
    <property type="entry name" value="WD40/YVTN_repeat-like_dom_sf"/>
</dbReference>
<dbReference type="GO" id="GO:0004842">
    <property type="term" value="F:ubiquitin-protein transferase activity"/>
    <property type="evidence" value="ECO:0007669"/>
    <property type="project" value="InterPro"/>
</dbReference>
<evidence type="ECO:0000256" key="4">
    <source>
        <dbReference type="PROSITE-ProRule" id="PRU00221"/>
    </source>
</evidence>
<dbReference type="PANTHER" id="PTHR46573">
    <property type="entry name" value="WD REPEAT, SAM AND U-BOX DOMAIN-CONTAINING PROTEIN 1"/>
    <property type="match status" value="1"/>
</dbReference>
<dbReference type="CDD" id="cd00200">
    <property type="entry name" value="WD40"/>
    <property type="match status" value="1"/>
</dbReference>